<protein>
    <submittedName>
        <fullName evidence="1">Uncharacterized protein</fullName>
    </submittedName>
</protein>
<evidence type="ECO:0000313" key="1">
    <source>
        <dbReference type="EMBL" id="PQJ11661.1"/>
    </source>
</evidence>
<organism evidence="1 2">
    <name type="scientific">Flavipsychrobacter stenotrophus</name>
    <dbReference type="NCBI Taxonomy" id="2077091"/>
    <lineage>
        <taxon>Bacteria</taxon>
        <taxon>Pseudomonadati</taxon>
        <taxon>Bacteroidota</taxon>
        <taxon>Chitinophagia</taxon>
        <taxon>Chitinophagales</taxon>
        <taxon>Chitinophagaceae</taxon>
        <taxon>Flavipsychrobacter</taxon>
    </lineage>
</organism>
<accession>A0A2S7SYG2</accession>
<reference evidence="1 2" key="1">
    <citation type="submission" date="2018-01" db="EMBL/GenBank/DDBJ databases">
        <title>A novel member of the phylum Bacteroidetes isolated from glacier ice.</title>
        <authorList>
            <person name="Liu Q."/>
            <person name="Xin Y.-H."/>
        </authorList>
    </citation>
    <scope>NUCLEOTIDE SEQUENCE [LARGE SCALE GENOMIC DNA]</scope>
    <source>
        <strain evidence="1 2">RB1R16</strain>
    </source>
</reference>
<keyword evidence="2" id="KW-1185">Reference proteome</keyword>
<dbReference type="EMBL" id="PPSL01000002">
    <property type="protein sequence ID" value="PQJ11661.1"/>
    <property type="molecule type" value="Genomic_DNA"/>
</dbReference>
<proteinExistence type="predicted"/>
<dbReference type="RefSeq" id="WP_105038541.1">
    <property type="nucleotide sequence ID" value="NZ_PPSL01000002.1"/>
</dbReference>
<dbReference type="OrthoDB" id="1524666at2"/>
<name>A0A2S7SYG2_9BACT</name>
<gene>
    <name evidence="1" type="ORF">CJD36_007645</name>
</gene>
<evidence type="ECO:0000313" key="2">
    <source>
        <dbReference type="Proteomes" id="UP000239872"/>
    </source>
</evidence>
<dbReference type="Proteomes" id="UP000239872">
    <property type="component" value="Unassembled WGS sequence"/>
</dbReference>
<sequence length="102" mass="12087">MSFKYTPNTLKKLEELFEEARYTIRFEKGNFNSGYCILEEKRVVVVNKFFNVEGRINALLEILQSLVVNEDELSGEMLKWYRQLREQPDFGKPDSVQTQMDI</sequence>
<comment type="caution">
    <text evidence="1">The sequence shown here is derived from an EMBL/GenBank/DDBJ whole genome shotgun (WGS) entry which is preliminary data.</text>
</comment>
<dbReference type="AlphaFoldDB" id="A0A2S7SYG2"/>